<evidence type="ECO:0000313" key="1">
    <source>
        <dbReference type="EMBL" id="ABD33088.1"/>
    </source>
</evidence>
<proteinExistence type="predicted"/>
<accession>Q2HST5</accession>
<reference evidence="1" key="1">
    <citation type="submission" date="2005-04" db="EMBL/GenBank/DDBJ databases">
        <authorList>
            <person name="Town C.D."/>
        </authorList>
    </citation>
    <scope>NUCLEOTIDE SEQUENCE</scope>
</reference>
<protein>
    <submittedName>
        <fullName evidence="1">Uncharacterized protein</fullName>
    </submittedName>
</protein>
<sequence>MKSSLRLYATQARMSVSMSRKPGGAVHAKMRLKQEASNYIWLTTVPLGTSAAVNDHRHLKLLYLRIQSFWGNVMITVFNVPPTNKITIFRAL</sequence>
<name>Q2HST5_MEDTR</name>
<organism evidence="1">
    <name type="scientific">Medicago truncatula</name>
    <name type="common">Barrel medic</name>
    <name type="synonym">Medicago tribuloides</name>
    <dbReference type="NCBI Taxonomy" id="3880"/>
    <lineage>
        <taxon>Eukaryota</taxon>
        <taxon>Viridiplantae</taxon>
        <taxon>Streptophyta</taxon>
        <taxon>Embryophyta</taxon>
        <taxon>Tracheophyta</taxon>
        <taxon>Spermatophyta</taxon>
        <taxon>Magnoliopsida</taxon>
        <taxon>eudicotyledons</taxon>
        <taxon>Gunneridae</taxon>
        <taxon>Pentapetalae</taxon>
        <taxon>rosids</taxon>
        <taxon>fabids</taxon>
        <taxon>Fabales</taxon>
        <taxon>Fabaceae</taxon>
        <taxon>Papilionoideae</taxon>
        <taxon>50 kb inversion clade</taxon>
        <taxon>NPAAA clade</taxon>
        <taxon>Hologalegina</taxon>
        <taxon>IRL clade</taxon>
        <taxon>Trifolieae</taxon>
        <taxon>Medicago</taxon>
    </lineage>
</organism>
<dbReference type="AlphaFoldDB" id="Q2HST5"/>
<gene>
    <name evidence="1" type="ORF">MtrDRAFT_AC150891g41v2</name>
</gene>
<dbReference type="EMBL" id="AC150891">
    <property type="protein sequence ID" value="ABD33088.1"/>
    <property type="molecule type" value="Genomic_DNA"/>
</dbReference>
<reference evidence="1" key="2">
    <citation type="submission" date="2007-03" db="EMBL/GenBank/DDBJ databases">
        <authorList>
            <consortium name="The International Medicago Genome Annotation Group"/>
        </authorList>
    </citation>
    <scope>NUCLEOTIDE SEQUENCE</scope>
</reference>